<evidence type="ECO:0000313" key="1">
    <source>
        <dbReference type="EMBL" id="JAH44732.1"/>
    </source>
</evidence>
<reference evidence="1" key="2">
    <citation type="journal article" date="2015" name="Fish Shellfish Immunol.">
        <title>Early steps in the European eel (Anguilla anguilla)-Vibrio vulnificus interaction in the gills: Role of the RtxA13 toxin.</title>
        <authorList>
            <person name="Callol A."/>
            <person name="Pajuelo D."/>
            <person name="Ebbesson L."/>
            <person name="Teles M."/>
            <person name="MacKenzie S."/>
            <person name="Amaro C."/>
        </authorList>
    </citation>
    <scope>NUCLEOTIDE SEQUENCE</scope>
</reference>
<dbReference type="EMBL" id="GBXM01063845">
    <property type="protein sequence ID" value="JAH44732.1"/>
    <property type="molecule type" value="Transcribed_RNA"/>
</dbReference>
<organism evidence="1">
    <name type="scientific">Anguilla anguilla</name>
    <name type="common">European freshwater eel</name>
    <name type="synonym">Muraena anguilla</name>
    <dbReference type="NCBI Taxonomy" id="7936"/>
    <lineage>
        <taxon>Eukaryota</taxon>
        <taxon>Metazoa</taxon>
        <taxon>Chordata</taxon>
        <taxon>Craniata</taxon>
        <taxon>Vertebrata</taxon>
        <taxon>Euteleostomi</taxon>
        <taxon>Actinopterygii</taxon>
        <taxon>Neopterygii</taxon>
        <taxon>Teleostei</taxon>
        <taxon>Anguilliformes</taxon>
        <taxon>Anguillidae</taxon>
        <taxon>Anguilla</taxon>
    </lineage>
</organism>
<dbReference type="AlphaFoldDB" id="A0A0E9SU25"/>
<sequence>MGSDWGVYNNILTNKLGVYNKQNHFKQFAMNVVSISVVKDDCVCVCGCMCVCECVYGLSVGEINDRYIILKMIITIISNS</sequence>
<proteinExistence type="predicted"/>
<name>A0A0E9SU25_ANGAN</name>
<protein>
    <submittedName>
        <fullName evidence="1">Uncharacterized protein</fullName>
    </submittedName>
</protein>
<accession>A0A0E9SU25</accession>
<reference evidence="1" key="1">
    <citation type="submission" date="2014-11" db="EMBL/GenBank/DDBJ databases">
        <authorList>
            <person name="Amaro Gonzalez C."/>
        </authorList>
    </citation>
    <scope>NUCLEOTIDE SEQUENCE</scope>
</reference>